<organism evidence="1 2">
    <name type="scientific">Paragonimus skrjabini miyazakii</name>
    <dbReference type="NCBI Taxonomy" id="59628"/>
    <lineage>
        <taxon>Eukaryota</taxon>
        <taxon>Metazoa</taxon>
        <taxon>Spiralia</taxon>
        <taxon>Lophotrochozoa</taxon>
        <taxon>Platyhelminthes</taxon>
        <taxon>Trematoda</taxon>
        <taxon>Digenea</taxon>
        <taxon>Plagiorchiida</taxon>
        <taxon>Troglotremata</taxon>
        <taxon>Troglotrematidae</taxon>
        <taxon>Paragonimus</taxon>
    </lineage>
</organism>
<dbReference type="AlphaFoldDB" id="A0A8S9YLE9"/>
<dbReference type="Proteomes" id="UP000822476">
    <property type="component" value="Unassembled WGS sequence"/>
</dbReference>
<evidence type="ECO:0000313" key="2">
    <source>
        <dbReference type="Proteomes" id="UP000822476"/>
    </source>
</evidence>
<keyword evidence="2" id="KW-1185">Reference proteome</keyword>
<comment type="caution">
    <text evidence="1">The sequence shown here is derived from an EMBL/GenBank/DDBJ whole genome shotgun (WGS) entry which is preliminary data.</text>
</comment>
<sequence>MVYSCSTNSLPNENVLKEFRSSNICHWQSTVIQWWRNTFCKSAQFKLLVVVNEKKTLSYNSLCLTREEESSDAVCPNFHTLSIWLSLWLYDDGLRMPQETDVYASKTWNTC</sequence>
<accession>A0A8S9YLE9</accession>
<reference evidence="1" key="1">
    <citation type="submission" date="2019-07" db="EMBL/GenBank/DDBJ databases">
        <title>Annotation for the trematode Paragonimus miyazaki's.</title>
        <authorList>
            <person name="Choi Y.-J."/>
        </authorList>
    </citation>
    <scope>NUCLEOTIDE SEQUENCE</scope>
    <source>
        <strain evidence="1">Japan</strain>
    </source>
</reference>
<protein>
    <submittedName>
        <fullName evidence="1">Uncharacterized protein</fullName>
    </submittedName>
</protein>
<gene>
    <name evidence="1" type="ORF">EG68_10387</name>
</gene>
<dbReference type="EMBL" id="JTDE01003882">
    <property type="protein sequence ID" value="KAF7255542.1"/>
    <property type="molecule type" value="Genomic_DNA"/>
</dbReference>
<name>A0A8S9YLE9_9TREM</name>
<evidence type="ECO:0000313" key="1">
    <source>
        <dbReference type="EMBL" id="KAF7255542.1"/>
    </source>
</evidence>
<proteinExistence type="predicted"/>